<dbReference type="InterPro" id="IPR044020">
    <property type="entry name" value="DUF5676"/>
</dbReference>
<protein>
    <submittedName>
        <fullName evidence="2">Uncharacterized protein</fullName>
    </submittedName>
</protein>
<sequence length="87" mass="9934">MKKDINATANALAVVGGGAYLICVVWVYFSMSSYMGVLSSWFHGLDFRALPTKQLELGSWLWGFITFTAFSWLAGYFFAYFYNKFIK</sequence>
<evidence type="ECO:0000313" key="2">
    <source>
        <dbReference type="EMBL" id="OGK31398.1"/>
    </source>
</evidence>
<evidence type="ECO:0000256" key="1">
    <source>
        <dbReference type="SAM" id="Phobius"/>
    </source>
</evidence>
<evidence type="ECO:0000313" key="3">
    <source>
        <dbReference type="Proteomes" id="UP000177199"/>
    </source>
</evidence>
<dbReference type="Proteomes" id="UP000177199">
    <property type="component" value="Unassembled WGS sequence"/>
</dbReference>
<dbReference type="Pfam" id="PF18926">
    <property type="entry name" value="DUF5676"/>
    <property type="match status" value="1"/>
</dbReference>
<organism evidence="2 3">
    <name type="scientific">Candidatus Roizmanbacteria bacterium RIFCSPHIGHO2_12_FULL_33_9</name>
    <dbReference type="NCBI Taxonomy" id="1802045"/>
    <lineage>
        <taxon>Bacteria</taxon>
        <taxon>Candidatus Roizmaniibacteriota</taxon>
    </lineage>
</organism>
<comment type="caution">
    <text evidence="2">The sequence shown here is derived from an EMBL/GenBank/DDBJ whole genome shotgun (WGS) entry which is preliminary data.</text>
</comment>
<keyword evidence="1" id="KW-1133">Transmembrane helix</keyword>
<feature type="transmembrane region" description="Helical" evidence="1">
    <location>
        <begin position="7"/>
        <end position="29"/>
    </location>
</feature>
<gene>
    <name evidence="2" type="ORF">A3F29_01565</name>
</gene>
<keyword evidence="1" id="KW-0812">Transmembrane</keyword>
<proteinExistence type="predicted"/>
<feature type="transmembrane region" description="Helical" evidence="1">
    <location>
        <begin position="60"/>
        <end position="82"/>
    </location>
</feature>
<dbReference type="AlphaFoldDB" id="A0A1F7HJK8"/>
<accession>A0A1F7HJK8</accession>
<reference evidence="2 3" key="1">
    <citation type="journal article" date="2016" name="Nat. Commun.">
        <title>Thousands of microbial genomes shed light on interconnected biogeochemical processes in an aquifer system.</title>
        <authorList>
            <person name="Anantharaman K."/>
            <person name="Brown C.T."/>
            <person name="Hug L.A."/>
            <person name="Sharon I."/>
            <person name="Castelle C.J."/>
            <person name="Probst A.J."/>
            <person name="Thomas B.C."/>
            <person name="Singh A."/>
            <person name="Wilkins M.J."/>
            <person name="Karaoz U."/>
            <person name="Brodie E.L."/>
            <person name="Williams K.H."/>
            <person name="Hubbard S.S."/>
            <person name="Banfield J.F."/>
        </authorList>
    </citation>
    <scope>NUCLEOTIDE SEQUENCE [LARGE SCALE GENOMIC DNA]</scope>
</reference>
<keyword evidence="1" id="KW-0472">Membrane</keyword>
<name>A0A1F7HJK8_9BACT</name>
<dbReference type="EMBL" id="MFZV01000007">
    <property type="protein sequence ID" value="OGK31398.1"/>
    <property type="molecule type" value="Genomic_DNA"/>
</dbReference>